<feature type="transmembrane region" description="Helical" evidence="1">
    <location>
        <begin position="43"/>
        <end position="63"/>
    </location>
</feature>
<dbReference type="Proteomes" id="UP000315010">
    <property type="component" value="Unassembled WGS sequence"/>
</dbReference>
<dbReference type="RefSeq" id="WP_146395262.1">
    <property type="nucleotide sequence ID" value="NZ_SJPJ01000001.1"/>
</dbReference>
<reference evidence="2 3" key="1">
    <citation type="submission" date="2019-02" db="EMBL/GenBank/DDBJ databases">
        <title>Deep-cultivation of Planctomycetes and their phenomic and genomic characterization uncovers novel biology.</title>
        <authorList>
            <person name="Wiegand S."/>
            <person name="Jogler M."/>
            <person name="Boedeker C."/>
            <person name="Pinto D."/>
            <person name="Vollmers J."/>
            <person name="Rivas-Marin E."/>
            <person name="Kohn T."/>
            <person name="Peeters S.H."/>
            <person name="Heuer A."/>
            <person name="Rast P."/>
            <person name="Oberbeckmann S."/>
            <person name="Bunk B."/>
            <person name="Jeske O."/>
            <person name="Meyerdierks A."/>
            <person name="Storesund J.E."/>
            <person name="Kallscheuer N."/>
            <person name="Luecker S."/>
            <person name="Lage O.M."/>
            <person name="Pohl T."/>
            <person name="Merkel B.J."/>
            <person name="Hornburger P."/>
            <person name="Mueller R.-W."/>
            <person name="Bruemmer F."/>
            <person name="Labrenz M."/>
            <person name="Spormann A.M."/>
            <person name="Op Den Camp H."/>
            <person name="Overmann J."/>
            <person name="Amann R."/>
            <person name="Jetten M.S.M."/>
            <person name="Mascher T."/>
            <person name="Medema M.H."/>
            <person name="Devos D.P."/>
            <person name="Kaster A.-K."/>
            <person name="Ovreas L."/>
            <person name="Rohde M."/>
            <person name="Galperin M.Y."/>
            <person name="Jogler C."/>
        </authorList>
    </citation>
    <scope>NUCLEOTIDE SEQUENCE [LARGE SCALE GENOMIC DNA]</scope>
    <source>
        <strain evidence="2 3">CA13</strain>
    </source>
</reference>
<sequence length="239" mass="26151">MTFSKLRSRTSIYPAFIGVSLLLGLIIPGFYEWTGSDQSRPSPLIGQFALGMIIGGVAICLTLPLLPIKSDAPEAENRRPLRFHVRTLLALTAATAICIAALLKFPMIAASVLCGGAFIHFAWFFARNPQHRWPASTLLACMSLPFVWIISYDELDNILQALLFMAAGFPMLLPSALIVGWFGHNFHESMWLSILLTGAELAIGTWLIGLGPKRTIAYLIVVTVVSVFSSFCFHALVLA</sequence>
<feature type="transmembrane region" description="Helical" evidence="1">
    <location>
        <begin position="190"/>
        <end position="210"/>
    </location>
</feature>
<feature type="transmembrane region" description="Helical" evidence="1">
    <location>
        <begin position="12"/>
        <end position="31"/>
    </location>
</feature>
<feature type="transmembrane region" description="Helical" evidence="1">
    <location>
        <begin position="108"/>
        <end position="126"/>
    </location>
</feature>
<dbReference type="AlphaFoldDB" id="A0A5C5YYP9"/>
<feature type="transmembrane region" description="Helical" evidence="1">
    <location>
        <begin position="133"/>
        <end position="152"/>
    </location>
</feature>
<protein>
    <submittedName>
        <fullName evidence="2">Uncharacterized protein</fullName>
    </submittedName>
</protein>
<feature type="transmembrane region" description="Helical" evidence="1">
    <location>
        <begin position="216"/>
        <end position="238"/>
    </location>
</feature>
<comment type="caution">
    <text evidence="2">The sequence shown here is derived from an EMBL/GenBank/DDBJ whole genome shotgun (WGS) entry which is preliminary data.</text>
</comment>
<proteinExistence type="predicted"/>
<feature type="transmembrane region" description="Helical" evidence="1">
    <location>
        <begin position="83"/>
        <end position="102"/>
    </location>
</feature>
<name>A0A5C5YYP9_9BACT</name>
<evidence type="ECO:0000256" key="1">
    <source>
        <dbReference type="SAM" id="Phobius"/>
    </source>
</evidence>
<evidence type="ECO:0000313" key="3">
    <source>
        <dbReference type="Proteomes" id="UP000315010"/>
    </source>
</evidence>
<keyword evidence="1" id="KW-0812">Transmembrane</keyword>
<gene>
    <name evidence="2" type="ORF">CA13_16050</name>
</gene>
<keyword evidence="1" id="KW-0472">Membrane</keyword>
<organism evidence="2 3">
    <name type="scientific">Novipirellula herctigrandis</name>
    <dbReference type="NCBI Taxonomy" id="2527986"/>
    <lineage>
        <taxon>Bacteria</taxon>
        <taxon>Pseudomonadati</taxon>
        <taxon>Planctomycetota</taxon>
        <taxon>Planctomycetia</taxon>
        <taxon>Pirellulales</taxon>
        <taxon>Pirellulaceae</taxon>
        <taxon>Novipirellula</taxon>
    </lineage>
</organism>
<keyword evidence="1" id="KW-1133">Transmembrane helix</keyword>
<evidence type="ECO:0000313" key="2">
    <source>
        <dbReference type="EMBL" id="TWT80192.1"/>
    </source>
</evidence>
<dbReference type="OrthoDB" id="286882at2"/>
<accession>A0A5C5YYP9</accession>
<feature type="transmembrane region" description="Helical" evidence="1">
    <location>
        <begin position="158"/>
        <end position="183"/>
    </location>
</feature>
<dbReference type="EMBL" id="SJPJ01000001">
    <property type="protein sequence ID" value="TWT80192.1"/>
    <property type="molecule type" value="Genomic_DNA"/>
</dbReference>
<keyword evidence="3" id="KW-1185">Reference proteome</keyword>